<reference evidence="1 3" key="2">
    <citation type="journal article" date="2013" name="Nature">
        <title>Insights into bilaterian evolution from three spiralian genomes.</title>
        <authorList>
            <person name="Simakov O."/>
            <person name="Marletaz F."/>
            <person name="Cho S.J."/>
            <person name="Edsinger-Gonzales E."/>
            <person name="Havlak P."/>
            <person name="Hellsten U."/>
            <person name="Kuo D.H."/>
            <person name="Larsson T."/>
            <person name="Lv J."/>
            <person name="Arendt D."/>
            <person name="Savage R."/>
            <person name="Osoegawa K."/>
            <person name="de Jong P."/>
            <person name="Grimwood J."/>
            <person name="Chapman J.A."/>
            <person name="Shapiro H."/>
            <person name="Aerts A."/>
            <person name="Otillar R.P."/>
            <person name="Terry A.Y."/>
            <person name="Boore J.L."/>
            <person name="Grigoriev I.V."/>
            <person name="Lindberg D.R."/>
            <person name="Seaver E.C."/>
            <person name="Weisblat D.A."/>
            <person name="Putnam N.H."/>
            <person name="Rokhsar D.S."/>
        </authorList>
    </citation>
    <scope>NUCLEOTIDE SEQUENCE</scope>
    <source>
        <strain evidence="1 3">I ESC-2004</strain>
    </source>
</reference>
<reference evidence="2" key="3">
    <citation type="submission" date="2015-06" db="UniProtKB">
        <authorList>
            <consortium name="EnsemblMetazoa"/>
        </authorList>
    </citation>
    <scope>IDENTIFICATION</scope>
</reference>
<accession>R7TWJ7</accession>
<evidence type="ECO:0000313" key="2">
    <source>
        <dbReference type="EnsemblMetazoa" id="CapteP208747"/>
    </source>
</evidence>
<name>R7TWJ7_CAPTE</name>
<dbReference type="Proteomes" id="UP000014760">
    <property type="component" value="Unassembled WGS sequence"/>
</dbReference>
<dbReference type="EMBL" id="AMQN01028687">
    <property type="status" value="NOT_ANNOTATED_CDS"/>
    <property type="molecule type" value="Genomic_DNA"/>
</dbReference>
<keyword evidence="3" id="KW-1185">Reference proteome</keyword>
<dbReference type="AlphaFoldDB" id="R7TWJ7"/>
<feature type="non-terminal residue" evidence="1">
    <location>
        <position position="151"/>
    </location>
</feature>
<evidence type="ECO:0000313" key="3">
    <source>
        <dbReference type="Proteomes" id="UP000014760"/>
    </source>
</evidence>
<dbReference type="EnsemblMetazoa" id="CapteT208747">
    <property type="protein sequence ID" value="CapteP208747"/>
    <property type="gene ID" value="CapteG208747"/>
</dbReference>
<reference evidence="3" key="1">
    <citation type="submission" date="2012-12" db="EMBL/GenBank/DDBJ databases">
        <authorList>
            <person name="Hellsten U."/>
            <person name="Grimwood J."/>
            <person name="Chapman J.A."/>
            <person name="Shapiro H."/>
            <person name="Aerts A."/>
            <person name="Otillar R.P."/>
            <person name="Terry A.Y."/>
            <person name="Boore J.L."/>
            <person name="Simakov O."/>
            <person name="Marletaz F."/>
            <person name="Cho S.-J."/>
            <person name="Edsinger-Gonzales E."/>
            <person name="Havlak P."/>
            <person name="Kuo D.-H."/>
            <person name="Larsson T."/>
            <person name="Lv J."/>
            <person name="Arendt D."/>
            <person name="Savage R."/>
            <person name="Osoegawa K."/>
            <person name="de Jong P."/>
            <person name="Lindberg D.R."/>
            <person name="Seaver E.C."/>
            <person name="Weisblat D.A."/>
            <person name="Putnam N.H."/>
            <person name="Grigoriev I.V."/>
            <person name="Rokhsar D.S."/>
        </authorList>
    </citation>
    <scope>NUCLEOTIDE SEQUENCE</scope>
    <source>
        <strain evidence="3">I ESC-2004</strain>
    </source>
</reference>
<gene>
    <name evidence="1" type="ORF">CAPTEDRAFT_208747</name>
</gene>
<dbReference type="EMBL" id="KB309154">
    <property type="protein sequence ID" value="ELT95340.1"/>
    <property type="molecule type" value="Genomic_DNA"/>
</dbReference>
<protein>
    <submittedName>
        <fullName evidence="1 2">Uncharacterized protein</fullName>
    </submittedName>
</protein>
<organism evidence="1">
    <name type="scientific">Capitella teleta</name>
    <name type="common">Polychaete worm</name>
    <dbReference type="NCBI Taxonomy" id="283909"/>
    <lineage>
        <taxon>Eukaryota</taxon>
        <taxon>Metazoa</taxon>
        <taxon>Spiralia</taxon>
        <taxon>Lophotrochozoa</taxon>
        <taxon>Annelida</taxon>
        <taxon>Polychaeta</taxon>
        <taxon>Sedentaria</taxon>
        <taxon>Scolecida</taxon>
        <taxon>Capitellidae</taxon>
        <taxon>Capitella</taxon>
    </lineage>
</organism>
<proteinExistence type="predicted"/>
<evidence type="ECO:0000313" key="1">
    <source>
        <dbReference type="EMBL" id="ELT95340.1"/>
    </source>
</evidence>
<sequence>MAKLIIKTPNKPFPLFGFNTCQDELIEEEVEAASGYSSGHGAVHHLTENQTNNTLPSANTSDTTCEDSAMSAEIPMLNLESYSHLTALNGDLAVLSKGINYFSCIPVSSEPAVNNQSQTEEPCVDEMQYDTILPCVFLEEEVDPIGEDGVT</sequence>
<dbReference type="HOGENOM" id="CLU_1735984_0_0_1"/>